<proteinExistence type="predicted"/>
<evidence type="ECO:0000313" key="2">
    <source>
        <dbReference type="Proteomes" id="UP000800092"/>
    </source>
</evidence>
<organism evidence="1 2">
    <name type="scientific">Viridothelium virens</name>
    <name type="common">Speckled blister lichen</name>
    <name type="synonym">Trypethelium virens</name>
    <dbReference type="NCBI Taxonomy" id="1048519"/>
    <lineage>
        <taxon>Eukaryota</taxon>
        <taxon>Fungi</taxon>
        <taxon>Dikarya</taxon>
        <taxon>Ascomycota</taxon>
        <taxon>Pezizomycotina</taxon>
        <taxon>Dothideomycetes</taxon>
        <taxon>Dothideomycetes incertae sedis</taxon>
        <taxon>Trypetheliales</taxon>
        <taxon>Trypetheliaceae</taxon>
        <taxon>Viridothelium</taxon>
    </lineage>
</organism>
<reference evidence="1" key="1">
    <citation type="journal article" date="2020" name="Stud. Mycol.">
        <title>101 Dothideomycetes genomes: a test case for predicting lifestyles and emergence of pathogens.</title>
        <authorList>
            <person name="Haridas S."/>
            <person name="Albert R."/>
            <person name="Binder M."/>
            <person name="Bloem J."/>
            <person name="Labutti K."/>
            <person name="Salamov A."/>
            <person name="Andreopoulos B."/>
            <person name="Baker S."/>
            <person name="Barry K."/>
            <person name="Bills G."/>
            <person name="Bluhm B."/>
            <person name="Cannon C."/>
            <person name="Castanera R."/>
            <person name="Culley D."/>
            <person name="Daum C."/>
            <person name="Ezra D."/>
            <person name="Gonzalez J."/>
            <person name="Henrissat B."/>
            <person name="Kuo A."/>
            <person name="Liang C."/>
            <person name="Lipzen A."/>
            <person name="Lutzoni F."/>
            <person name="Magnuson J."/>
            <person name="Mondo S."/>
            <person name="Nolan M."/>
            <person name="Ohm R."/>
            <person name="Pangilinan J."/>
            <person name="Park H.-J."/>
            <person name="Ramirez L."/>
            <person name="Alfaro M."/>
            <person name="Sun H."/>
            <person name="Tritt A."/>
            <person name="Yoshinaga Y."/>
            <person name="Zwiers L.-H."/>
            <person name="Turgeon B."/>
            <person name="Goodwin S."/>
            <person name="Spatafora J."/>
            <person name="Crous P."/>
            <person name="Grigoriev I."/>
        </authorList>
    </citation>
    <scope>NUCLEOTIDE SEQUENCE</scope>
    <source>
        <strain evidence="1">Tuck. ex Michener</strain>
    </source>
</reference>
<dbReference type="Proteomes" id="UP000800092">
    <property type="component" value="Unassembled WGS sequence"/>
</dbReference>
<sequence length="154" mass="16804">MGCWGLGLFESDHDLDMESMLSDEAGIDLSAATDDSVAIRADLEKDGKLCAMFDKWETRGTSNDIGITPKYSTVILGACAMRVGAKIEDRHLALLQNIYASCGLCEDGERQIKKALAAYKNDGTPWDFNSLDLHATFESSKDGLPRFCATCDKP</sequence>
<protein>
    <submittedName>
        <fullName evidence="1">Uncharacterized protein</fullName>
    </submittedName>
</protein>
<dbReference type="OrthoDB" id="341421at2759"/>
<keyword evidence="2" id="KW-1185">Reference proteome</keyword>
<evidence type="ECO:0000313" key="1">
    <source>
        <dbReference type="EMBL" id="KAF2235822.1"/>
    </source>
</evidence>
<name>A0A6A6HCV5_VIRVR</name>
<dbReference type="EMBL" id="ML991789">
    <property type="protein sequence ID" value="KAF2235822.1"/>
    <property type="molecule type" value="Genomic_DNA"/>
</dbReference>
<gene>
    <name evidence="1" type="ORF">EV356DRAFT_566141</name>
</gene>
<accession>A0A6A6HCV5</accession>
<dbReference type="AlphaFoldDB" id="A0A6A6HCV5"/>